<feature type="domain" description="START" evidence="2">
    <location>
        <begin position="37"/>
        <end position="214"/>
    </location>
</feature>
<dbReference type="PANTHER" id="PTHR19308">
    <property type="entry name" value="PHOSPHATIDYLCHOLINE TRANSFER PROTEIN"/>
    <property type="match status" value="1"/>
</dbReference>
<proteinExistence type="predicted"/>
<dbReference type="GO" id="GO:0005737">
    <property type="term" value="C:cytoplasm"/>
    <property type="evidence" value="ECO:0007669"/>
    <property type="project" value="UniProtKB-ARBA"/>
</dbReference>
<evidence type="ECO:0000259" key="2">
    <source>
        <dbReference type="PROSITE" id="PS50848"/>
    </source>
</evidence>
<keyword evidence="4" id="KW-1185">Reference proteome</keyword>
<name>K6ZU52_9ALTE</name>
<comment type="caution">
    <text evidence="3">The sequence shown here is derived from an EMBL/GenBank/DDBJ whole genome shotgun (WGS) entry which is preliminary data.</text>
</comment>
<dbReference type="InterPro" id="IPR002913">
    <property type="entry name" value="START_lipid-bd_dom"/>
</dbReference>
<feature type="chain" id="PRO_5003898611" description="START domain-containing protein" evidence="1">
    <location>
        <begin position="29"/>
        <end position="219"/>
    </location>
</feature>
<evidence type="ECO:0000256" key="1">
    <source>
        <dbReference type="SAM" id="SignalP"/>
    </source>
</evidence>
<dbReference type="Proteomes" id="UP000006322">
    <property type="component" value="Unassembled WGS sequence"/>
</dbReference>
<evidence type="ECO:0000313" key="4">
    <source>
        <dbReference type="Proteomes" id="UP000006322"/>
    </source>
</evidence>
<dbReference type="InterPro" id="IPR023393">
    <property type="entry name" value="START-like_dom_sf"/>
</dbReference>
<dbReference type="OrthoDB" id="5734556at2"/>
<dbReference type="STRING" id="1129793.GPLA_2913"/>
<dbReference type="RefSeq" id="WP_007105574.1">
    <property type="nucleotide sequence ID" value="NZ_BAER01000074.1"/>
</dbReference>
<reference evidence="4" key="1">
    <citation type="journal article" date="2014" name="Environ. Microbiol.">
        <title>Comparative genomics of the marine bacterial genus Glaciecola reveals the high degree of genomic diversity and genomic characteristic for cold adaptation.</title>
        <authorList>
            <person name="Qin Q.L."/>
            <person name="Xie B.B."/>
            <person name="Yu Y."/>
            <person name="Shu Y.L."/>
            <person name="Rong J.C."/>
            <person name="Zhang Y.J."/>
            <person name="Zhao D.L."/>
            <person name="Chen X.L."/>
            <person name="Zhang X.Y."/>
            <person name="Chen B."/>
            <person name="Zhou B.C."/>
            <person name="Zhang Y.Z."/>
        </authorList>
    </citation>
    <scope>NUCLEOTIDE SEQUENCE [LARGE SCALE GENOMIC DNA]</scope>
    <source>
        <strain evidence="4">LMG 21857</strain>
    </source>
</reference>
<dbReference type="EMBL" id="BAER01000074">
    <property type="protein sequence ID" value="GAC33807.1"/>
    <property type="molecule type" value="Genomic_DNA"/>
</dbReference>
<dbReference type="PROSITE" id="PS50848">
    <property type="entry name" value="START"/>
    <property type="match status" value="1"/>
</dbReference>
<dbReference type="InterPro" id="IPR051213">
    <property type="entry name" value="START_lipid_transfer"/>
</dbReference>
<evidence type="ECO:0000313" key="3">
    <source>
        <dbReference type="EMBL" id="GAC33807.1"/>
    </source>
</evidence>
<protein>
    <recommendedName>
        <fullName evidence="2">START domain-containing protein</fullName>
    </recommendedName>
</protein>
<accession>K6ZU52</accession>
<sequence length="219" mass="24665">MQSPFKFNLSPVLATFISLFSLMCSAQAQTLDLEAKWTLVSKNQNVAVYQRHTQDNHLEVRGVTQIHAVPDDFLQLLDDTQNASKWIANCQNVTVLNALDSNTRIVHTKFNAPWPIEDRDMVTKSVSYYTNDILHIDITDMGDQYPLTQGYVRIQHISGQWVLKPVTQGLLSIEYIGRADPGGKIPTWLANRTLISSMGETFENIHKQLDNASGSGQDF</sequence>
<dbReference type="PANTHER" id="PTHR19308:SF14">
    <property type="entry name" value="START DOMAIN-CONTAINING PROTEIN"/>
    <property type="match status" value="1"/>
</dbReference>
<dbReference type="CDD" id="cd08876">
    <property type="entry name" value="START_1"/>
    <property type="match status" value="1"/>
</dbReference>
<dbReference type="InterPro" id="IPR028347">
    <property type="entry name" value="START_dom_prot"/>
</dbReference>
<dbReference type="SUPFAM" id="SSF55961">
    <property type="entry name" value="Bet v1-like"/>
    <property type="match status" value="1"/>
</dbReference>
<dbReference type="Pfam" id="PF01852">
    <property type="entry name" value="START"/>
    <property type="match status" value="1"/>
</dbReference>
<dbReference type="GO" id="GO:0008289">
    <property type="term" value="F:lipid binding"/>
    <property type="evidence" value="ECO:0007669"/>
    <property type="project" value="InterPro"/>
</dbReference>
<keyword evidence="1" id="KW-0732">Signal</keyword>
<feature type="signal peptide" evidence="1">
    <location>
        <begin position="1"/>
        <end position="28"/>
    </location>
</feature>
<dbReference type="AlphaFoldDB" id="K6ZU52"/>
<dbReference type="Gene3D" id="3.30.530.20">
    <property type="match status" value="1"/>
</dbReference>
<organism evidence="3 4">
    <name type="scientific">Paraglaciecola polaris LMG 21857</name>
    <dbReference type="NCBI Taxonomy" id="1129793"/>
    <lineage>
        <taxon>Bacteria</taxon>
        <taxon>Pseudomonadati</taxon>
        <taxon>Pseudomonadota</taxon>
        <taxon>Gammaproteobacteria</taxon>
        <taxon>Alteromonadales</taxon>
        <taxon>Alteromonadaceae</taxon>
        <taxon>Paraglaciecola</taxon>
    </lineage>
</organism>
<dbReference type="PIRSF" id="PIRSF039033">
    <property type="entry name" value="START_dom"/>
    <property type="match status" value="1"/>
</dbReference>
<gene>
    <name evidence="3" type="ORF">GPLA_2913</name>
</gene>